<evidence type="ECO:0000256" key="1">
    <source>
        <dbReference type="ARBA" id="ARBA00013258"/>
    </source>
</evidence>
<dbReference type="Gene3D" id="3.40.366.10">
    <property type="entry name" value="Malonyl-Coenzyme A Acyl Carrier Protein, domain 2"/>
    <property type="match status" value="1"/>
</dbReference>
<gene>
    <name evidence="6" type="primary">fabD</name>
    <name evidence="6" type="ORF">RN51_03018</name>
</gene>
<reference evidence="6 7" key="1">
    <citation type="submission" date="2015-02" db="EMBL/GenBank/DDBJ databases">
        <title>Draft genome sequences of ten Microbacterium spp. with emphasis on heavy metal contaminated environments.</title>
        <authorList>
            <person name="Corretto E."/>
        </authorList>
    </citation>
    <scope>NUCLEOTIDE SEQUENCE [LARGE SCALE GENOMIC DNA]</scope>
    <source>
        <strain evidence="6 7">BEL163</strain>
    </source>
</reference>
<dbReference type="GO" id="GO:0005829">
    <property type="term" value="C:cytosol"/>
    <property type="evidence" value="ECO:0007669"/>
    <property type="project" value="TreeGrafter"/>
</dbReference>
<dbReference type="SUPFAM" id="SSF55048">
    <property type="entry name" value="Probable ACP-binding domain of malonyl-CoA ACP transacylase"/>
    <property type="match status" value="1"/>
</dbReference>
<dbReference type="Proteomes" id="UP000033725">
    <property type="component" value="Unassembled WGS sequence"/>
</dbReference>
<name>A0A0F0KGZ0_9MICO</name>
<proteinExistence type="predicted"/>
<dbReference type="Pfam" id="PF00698">
    <property type="entry name" value="Acyl_transf_1"/>
    <property type="match status" value="1"/>
</dbReference>
<dbReference type="Gene3D" id="3.30.70.250">
    <property type="entry name" value="Malonyl-CoA ACP transacylase, ACP-binding"/>
    <property type="match status" value="1"/>
</dbReference>
<dbReference type="InterPro" id="IPR050858">
    <property type="entry name" value="Mal-CoA-ACP_Trans/PKS_FabD"/>
</dbReference>
<sequence>MDHPPLRPDRWQTGWVIVVVCPGQGSQTPGFLAPWLELDGVADRLAAYSDAAGVDLIEHGTASDADTIRDTRVAQPLIVAASLIAGDALTQRAGRRADGIAGHSVGEIAALVGSNVIDADTGMRLVGIRGRAMADAAAQEQTGMSAVLGGDEETLLARLAELDLSPANYNGGGQIVVAGALPALAALAEEPLKGTRVVPLQVAGAFHTKYMTSAVAVLRDAVADVTPVDPDITLWTNRDGSVVTEGTQALSFLVDQVSSPVRWDLCMQSFAEAGVTGVIELAPAGALVGLAKRGLRGVPTVAVKTPEDLDAAVALLNGEAA</sequence>
<dbReference type="SMART" id="SM00827">
    <property type="entry name" value="PKS_AT"/>
    <property type="match status" value="1"/>
</dbReference>
<dbReference type="InterPro" id="IPR014043">
    <property type="entry name" value="Acyl_transferase_dom"/>
</dbReference>
<dbReference type="SUPFAM" id="SSF52151">
    <property type="entry name" value="FabD/lysophospholipase-like"/>
    <property type="match status" value="1"/>
</dbReference>
<dbReference type="PATRIC" id="fig|82380.10.peg.3025"/>
<dbReference type="GO" id="GO:0006633">
    <property type="term" value="P:fatty acid biosynthetic process"/>
    <property type="evidence" value="ECO:0007669"/>
    <property type="project" value="TreeGrafter"/>
</dbReference>
<comment type="caution">
    <text evidence="6">The sequence shown here is derived from an EMBL/GenBank/DDBJ whole genome shotgun (WGS) entry which is preliminary data.</text>
</comment>
<dbReference type="EC" id="2.3.1.39" evidence="1"/>
<accession>A0A0F0KGZ0</accession>
<protein>
    <recommendedName>
        <fullName evidence="1">[acyl-carrier-protein] S-malonyltransferase</fullName>
        <ecNumber evidence="1">2.3.1.39</ecNumber>
    </recommendedName>
</protein>
<dbReference type="GO" id="GO:0004314">
    <property type="term" value="F:[acyl-carrier-protein] S-malonyltransferase activity"/>
    <property type="evidence" value="ECO:0007669"/>
    <property type="project" value="UniProtKB-EC"/>
</dbReference>
<evidence type="ECO:0000256" key="3">
    <source>
        <dbReference type="ARBA" id="ARBA00023315"/>
    </source>
</evidence>
<dbReference type="AlphaFoldDB" id="A0A0F0KGZ0"/>
<dbReference type="InterPro" id="IPR016035">
    <property type="entry name" value="Acyl_Trfase/lysoPLipase"/>
</dbReference>
<dbReference type="PANTHER" id="PTHR42681:SF1">
    <property type="entry name" value="MALONYL-COA-ACYL CARRIER PROTEIN TRANSACYLASE, MITOCHONDRIAL"/>
    <property type="match status" value="1"/>
</dbReference>
<keyword evidence="2 6" id="KW-0808">Transferase</keyword>
<evidence type="ECO:0000256" key="2">
    <source>
        <dbReference type="ARBA" id="ARBA00022679"/>
    </source>
</evidence>
<feature type="domain" description="Malonyl-CoA:ACP transacylase (MAT)" evidence="5">
    <location>
        <begin position="20"/>
        <end position="320"/>
    </location>
</feature>
<evidence type="ECO:0000259" key="5">
    <source>
        <dbReference type="SMART" id="SM00827"/>
    </source>
</evidence>
<evidence type="ECO:0000256" key="4">
    <source>
        <dbReference type="ARBA" id="ARBA00048462"/>
    </source>
</evidence>
<dbReference type="PANTHER" id="PTHR42681">
    <property type="entry name" value="MALONYL-COA-ACYL CARRIER PROTEIN TRANSACYLASE, MITOCHONDRIAL"/>
    <property type="match status" value="1"/>
</dbReference>
<dbReference type="InterPro" id="IPR001227">
    <property type="entry name" value="Ac_transferase_dom_sf"/>
</dbReference>
<keyword evidence="3 6" id="KW-0012">Acyltransferase</keyword>
<evidence type="ECO:0000313" key="6">
    <source>
        <dbReference type="EMBL" id="KJL19674.1"/>
    </source>
</evidence>
<comment type="catalytic activity">
    <reaction evidence="4">
        <text>holo-[ACP] + malonyl-CoA = malonyl-[ACP] + CoA</text>
        <dbReference type="Rhea" id="RHEA:41792"/>
        <dbReference type="Rhea" id="RHEA-COMP:9623"/>
        <dbReference type="Rhea" id="RHEA-COMP:9685"/>
        <dbReference type="ChEBI" id="CHEBI:57287"/>
        <dbReference type="ChEBI" id="CHEBI:57384"/>
        <dbReference type="ChEBI" id="CHEBI:64479"/>
        <dbReference type="ChEBI" id="CHEBI:78449"/>
        <dbReference type="EC" id="2.3.1.39"/>
    </reaction>
</comment>
<evidence type="ECO:0000313" key="7">
    <source>
        <dbReference type="Proteomes" id="UP000033725"/>
    </source>
</evidence>
<dbReference type="InterPro" id="IPR016036">
    <property type="entry name" value="Malonyl_transacylase_ACP-bd"/>
</dbReference>
<dbReference type="EMBL" id="JYIV01000029">
    <property type="protein sequence ID" value="KJL19674.1"/>
    <property type="molecule type" value="Genomic_DNA"/>
</dbReference>
<organism evidence="6 7">
    <name type="scientific">Microbacterium oxydans</name>
    <dbReference type="NCBI Taxonomy" id="82380"/>
    <lineage>
        <taxon>Bacteria</taxon>
        <taxon>Bacillati</taxon>
        <taxon>Actinomycetota</taxon>
        <taxon>Actinomycetes</taxon>
        <taxon>Micrococcales</taxon>
        <taxon>Microbacteriaceae</taxon>
        <taxon>Microbacterium</taxon>
    </lineage>
</organism>